<dbReference type="PROSITE" id="PS51192">
    <property type="entry name" value="HELICASE_ATP_BIND_1"/>
    <property type="match status" value="1"/>
</dbReference>
<dbReference type="PANTHER" id="PTHR47959:SF1">
    <property type="entry name" value="ATP-DEPENDENT RNA HELICASE DBPA"/>
    <property type="match status" value="1"/>
</dbReference>
<dbReference type="InterPro" id="IPR027417">
    <property type="entry name" value="P-loop_NTPase"/>
</dbReference>
<dbReference type="Pfam" id="PF00270">
    <property type="entry name" value="DEAD"/>
    <property type="match status" value="1"/>
</dbReference>
<protein>
    <recommendedName>
        <fullName evidence="5">Helicase ATP-binding domain-containing protein</fullName>
    </recommendedName>
</protein>
<evidence type="ECO:0000256" key="4">
    <source>
        <dbReference type="ARBA" id="ARBA00022840"/>
    </source>
</evidence>
<dbReference type="EMBL" id="JARKHS020023285">
    <property type="protein sequence ID" value="KAK8768925.1"/>
    <property type="molecule type" value="Genomic_DNA"/>
</dbReference>
<dbReference type="InterPro" id="IPR011545">
    <property type="entry name" value="DEAD/DEAH_box_helicase_dom"/>
</dbReference>
<dbReference type="GO" id="GO:0003724">
    <property type="term" value="F:RNA helicase activity"/>
    <property type="evidence" value="ECO:0007669"/>
    <property type="project" value="TreeGrafter"/>
</dbReference>
<gene>
    <name evidence="6" type="ORF">V5799_014610</name>
</gene>
<keyword evidence="7" id="KW-1185">Reference proteome</keyword>
<comment type="caution">
    <text evidence="6">The sequence shown here is derived from an EMBL/GenBank/DDBJ whole genome shotgun (WGS) entry which is preliminary data.</text>
</comment>
<name>A0AAQ4E2I5_AMBAM</name>
<evidence type="ECO:0000256" key="2">
    <source>
        <dbReference type="ARBA" id="ARBA00022801"/>
    </source>
</evidence>
<dbReference type="GO" id="GO:0016787">
    <property type="term" value="F:hydrolase activity"/>
    <property type="evidence" value="ECO:0007669"/>
    <property type="project" value="UniProtKB-KW"/>
</dbReference>
<sequence>MLGVGLSDTEQAARKDPLLPSAPSRFCAAGRLLQLVKQGKLCLDGVRLLVLDEADQLLGESFQEGLRELWARLPERFQTVATSATYPPKVARTLEQELLNKPVIVRLEDGTPALLGVSQWYCVADRTDEVAWFPRKLCALENILRRQPFSQCLVFLNSQARAQSLADRLSHAGFPAQLLSGAQDQEQRLKALVQLKAFRCRILVSTDLVRTLALACMGHAQLGSLHTQ</sequence>
<evidence type="ECO:0000256" key="3">
    <source>
        <dbReference type="ARBA" id="ARBA00022806"/>
    </source>
</evidence>
<dbReference type="SUPFAM" id="SSF52540">
    <property type="entry name" value="P-loop containing nucleoside triphosphate hydrolases"/>
    <property type="match status" value="1"/>
</dbReference>
<dbReference type="AlphaFoldDB" id="A0AAQ4E2I5"/>
<organism evidence="6 7">
    <name type="scientific">Amblyomma americanum</name>
    <name type="common">Lone star tick</name>
    <dbReference type="NCBI Taxonomy" id="6943"/>
    <lineage>
        <taxon>Eukaryota</taxon>
        <taxon>Metazoa</taxon>
        <taxon>Ecdysozoa</taxon>
        <taxon>Arthropoda</taxon>
        <taxon>Chelicerata</taxon>
        <taxon>Arachnida</taxon>
        <taxon>Acari</taxon>
        <taxon>Parasitiformes</taxon>
        <taxon>Ixodida</taxon>
        <taxon>Ixodoidea</taxon>
        <taxon>Ixodidae</taxon>
        <taxon>Amblyomminae</taxon>
        <taxon>Amblyomma</taxon>
    </lineage>
</organism>
<proteinExistence type="predicted"/>
<evidence type="ECO:0000313" key="7">
    <source>
        <dbReference type="Proteomes" id="UP001321473"/>
    </source>
</evidence>
<keyword evidence="3" id="KW-0347">Helicase</keyword>
<dbReference type="GO" id="GO:0005829">
    <property type="term" value="C:cytosol"/>
    <property type="evidence" value="ECO:0007669"/>
    <property type="project" value="TreeGrafter"/>
</dbReference>
<dbReference type="Pfam" id="PF00271">
    <property type="entry name" value="Helicase_C"/>
    <property type="match status" value="1"/>
</dbReference>
<dbReference type="GO" id="GO:0005524">
    <property type="term" value="F:ATP binding"/>
    <property type="evidence" value="ECO:0007669"/>
    <property type="project" value="UniProtKB-KW"/>
</dbReference>
<keyword evidence="1" id="KW-0547">Nucleotide-binding</keyword>
<dbReference type="InterPro" id="IPR050079">
    <property type="entry name" value="DEAD_box_RNA_helicase"/>
</dbReference>
<evidence type="ECO:0000259" key="5">
    <source>
        <dbReference type="PROSITE" id="PS51192"/>
    </source>
</evidence>
<dbReference type="GO" id="GO:0003676">
    <property type="term" value="F:nucleic acid binding"/>
    <property type="evidence" value="ECO:0007669"/>
    <property type="project" value="InterPro"/>
</dbReference>
<evidence type="ECO:0000256" key="1">
    <source>
        <dbReference type="ARBA" id="ARBA00022741"/>
    </source>
</evidence>
<dbReference type="Proteomes" id="UP001321473">
    <property type="component" value="Unassembled WGS sequence"/>
</dbReference>
<keyword evidence="2" id="KW-0378">Hydrolase</keyword>
<dbReference type="PANTHER" id="PTHR47959">
    <property type="entry name" value="ATP-DEPENDENT RNA HELICASE RHLE-RELATED"/>
    <property type="match status" value="1"/>
</dbReference>
<dbReference type="Gene3D" id="3.40.50.300">
    <property type="entry name" value="P-loop containing nucleotide triphosphate hydrolases"/>
    <property type="match status" value="2"/>
</dbReference>
<keyword evidence="4" id="KW-0067">ATP-binding</keyword>
<reference evidence="6 7" key="1">
    <citation type="journal article" date="2023" name="Arcadia Sci">
        <title>De novo assembly of a long-read Amblyomma americanum tick genome.</title>
        <authorList>
            <person name="Chou S."/>
            <person name="Poskanzer K.E."/>
            <person name="Rollins M."/>
            <person name="Thuy-Boun P.S."/>
        </authorList>
    </citation>
    <scope>NUCLEOTIDE SEQUENCE [LARGE SCALE GENOMIC DNA]</scope>
    <source>
        <strain evidence="6">F_SG_1</strain>
        <tissue evidence="6">Salivary glands</tissue>
    </source>
</reference>
<dbReference type="InterPro" id="IPR001650">
    <property type="entry name" value="Helicase_C-like"/>
</dbReference>
<evidence type="ECO:0000313" key="6">
    <source>
        <dbReference type="EMBL" id="KAK8768925.1"/>
    </source>
</evidence>
<feature type="domain" description="Helicase ATP-binding" evidence="5">
    <location>
        <begin position="1"/>
        <end position="104"/>
    </location>
</feature>
<dbReference type="InterPro" id="IPR014001">
    <property type="entry name" value="Helicase_ATP-bd"/>
</dbReference>
<accession>A0AAQ4E2I5</accession>